<organism evidence="1 2">
    <name type="scientific">Penicillium nordicum</name>
    <dbReference type="NCBI Taxonomy" id="229535"/>
    <lineage>
        <taxon>Eukaryota</taxon>
        <taxon>Fungi</taxon>
        <taxon>Dikarya</taxon>
        <taxon>Ascomycota</taxon>
        <taxon>Pezizomycotina</taxon>
        <taxon>Eurotiomycetes</taxon>
        <taxon>Eurotiomycetidae</taxon>
        <taxon>Eurotiales</taxon>
        <taxon>Aspergillaceae</taxon>
        <taxon>Penicillium</taxon>
    </lineage>
</organism>
<keyword evidence="2" id="KW-1185">Reference proteome</keyword>
<evidence type="ECO:0000313" key="2">
    <source>
        <dbReference type="Proteomes" id="UP000037696"/>
    </source>
</evidence>
<evidence type="ECO:0000313" key="1">
    <source>
        <dbReference type="EMBL" id="KOS37405.1"/>
    </source>
</evidence>
<sequence length="30" mass="3323">TKPAISTICAVMMTNCNMHFCMVYAVLEVT</sequence>
<dbReference type="AlphaFoldDB" id="A0A0M9WAF1"/>
<dbReference type="EMBL" id="LHQQ01000322">
    <property type="protein sequence ID" value="KOS37405.1"/>
    <property type="molecule type" value="Genomic_DNA"/>
</dbReference>
<proteinExistence type="predicted"/>
<gene>
    <name evidence="1" type="ORF">ACN38_g11811</name>
</gene>
<dbReference type="Proteomes" id="UP000037696">
    <property type="component" value="Unassembled WGS sequence"/>
</dbReference>
<name>A0A0M9WAF1_9EURO</name>
<accession>A0A0M9WAF1</accession>
<protein>
    <submittedName>
        <fullName evidence="1">Uncharacterized protein</fullName>
    </submittedName>
</protein>
<reference evidence="1 2" key="1">
    <citation type="submission" date="2015-08" db="EMBL/GenBank/DDBJ databases">
        <title>Genome sequencing of Penicillium nordicum.</title>
        <authorList>
            <person name="Nguyen H.D."/>
            <person name="Seifert K.A."/>
        </authorList>
    </citation>
    <scope>NUCLEOTIDE SEQUENCE [LARGE SCALE GENOMIC DNA]</scope>
    <source>
        <strain evidence="1 2">DAOMC 185683</strain>
    </source>
</reference>
<comment type="caution">
    <text evidence="1">The sequence shown here is derived from an EMBL/GenBank/DDBJ whole genome shotgun (WGS) entry which is preliminary data.</text>
</comment>
<feature type="non-terminal residue" evidence="1">
    <location>
        <position position="1"/>
    </location>
</feature>